<keyword evidence="15" id="KW-1185">Reference proteome</keyword>
<evidence type="ECO:0000256" key="9">
    <source>
        <dbReference type="ARBA" id="ARBA00030455"/>
    </source>
</evidence>
<dbReference type="Gene3D" id="3.30.70.260">
    <property type="match status" value="1"/>
</dbReference>
<evidence type="ECO:0000256" key="4">
    <source>
        <dbReference type="ARBA" id="ARBA00013001"/>
    </source>
</evidence>
<comment type="function">
    <text evidence="1">Catalyzes the reversible oxidation of 3-phospho-D-glycerate to 3-phosphonooxypyruvate, the first step of the phosphorylated L-serine biosynthesis pathway. Also catalyzes the reversible oxidation of 2-hydroxyglutarate to 2-oxoglutarate.</text>
</comment>
<sequence length="408" mass="44549">MVYSVKTFNNINQIGLKELGNKFQIDGDLSENPDAYIIRSQNLHGVDFPKNLKAVARAGAGTNNIPIAEATEAGIVVFNTPGANANAVKEAVIASLLFSARDYISANGWVNTLTGDDVPKQVEAGKKQFAGSEIAGKTLGIIGLGAIGARIANDARRLGMNVLGYDPYVSIETAWNISSHVKRVNDLKDIFENSDYITIHVPLNDETKNTFNADSFALMNKGTTIINFARGELVDNEALFEALETGTVKRYITDFGTEALLNKKGITVFPHVGGSTEEAELNCAIMAGKTIRRFIETGEITNSVNFPNMHQALTAPYRITLINKNVPNIVARLSTAVSNLDINIANILNRSKGDYAYTILDLDETDKAKIDDLVANFEASDNIVRVRLIKGKNKMIYTKMRVESSFNH</sequence>
<dbReference type="CDD" id="cd12174">
    <property type="entry name" value="PGDH_like_3"/>
    <property type="match status" value="1"/>
</dbReference>
<dbReference type="PANTHER" id="PTHR42938:SF47">
    <property type="entry name" value="HYDROXYPYRUVATE REDUCTASE"/>
    <property type="match status" value="1"/>
</dbReference>
<dbReference type="UniPathway" id="UPA00135">
    <property type="reaction ID" value="UER00196"/>
</dbReference>
<reference evidence="14 15" key="1">
    <citation type="journal article" date="2016" name="Microbiol. Immunol.">
        <title>Complete genome sequence of Streptococcus troglodytae TKU31 isolated from the oral cavity of a chimpanzee (Pan troglodytes).</title>
        <authorList>
            <person name="Okamoto M."/>
            <person name="Naito M."/>
            <person name="Miyanohara M."/>
            <person name="Imai S."/>
            <person name="Nomura Y."/>
            <person name="Saito W."/>
            <person name="Momoi Y."/>
            <person name="Takada K."/>
            <person name="Miyabe-Nishiwaki T."/>
            <person name="Tomonaga M."/>
            <person name="Hanada N."/>
        </authorList>
    </citation>
    <scope>NUCLEOTIDE SEQUENCE [LARGE SCALE GENOMIC DNA]</scope>
    <source>
        <strain evidence="15">TKU 31</strain>
    </source>
</reference>
<evidence type="ECO:0000256" key="12">
    <source>
        <dbReference type="RuleBase" id="RU003719"/>
    </source>
</evidence>
<dbReference type="PROSITE" id="PS51671">
    <property type="entry name" value="ACT"/>
    <property type="match status" value="1"/>
</dbReference>
<dbReference type="Pfam" id="PF02826">
    <property type="entry name" value="2-Hacid_dh_C"/>
    <property type="match status" value="1"/>
</dbReference>
<feature type="domain" description="ACT" evidence="13">
    <location>
        <begin position="318"/>
        <end position="391"/>
    </location>
</feature>
<evidence type="ECO:0000259" key="13">
    <source>
        <dbReference type="PROSITE" id="PS51671"/>
    </source>
</evidence>
<accession>A0A1L7LHR8</accession>
<evidence type="ECO:0000256" key="3">
    <source>
        <dbReference type="ARBA" id="ARBA00005854"/>
    </source>
</evidence>
<evidence type="ECO:0000256" key="6">
    <source>
        <dbReference type="ARBA" id="ARBA00021582"/>
    </source>
</evidence>
<name>A0A1L7LHR8_9STRE</name>
<protein>
    <recommendedName>
        <fullName evidence="6">D-3-phosphoglycerate dehydrogenase</fullName>
        <ecNumber evidence="4">1.1.1.399</ecNumber>
        <ecNumber evidence="5">1.1.1.95</ecNumber>
    </recommendedName>
    <alternativeName>
        <fullName evidence="9">2-oxoglutarate reductase</fullName>
    </alternativeName>
</protein>
<dbReference type="InterPro" id="IPR006139">
    <property type="entry name" value="D-isomer_2_OHA_DH_cat_dom"/>
</dbReference>
<dbReference type="Pfam" id="PF00389">
    <property type="entry name" value="2-Hacid_dh"/>
    <property type="match status" value="1"/>
</dbReference>
<dbReference type="RefSeq" id="WP_128832932.1">
    <property type="nucleotide sequence ID" value="NZ_AP014612.1"/>
</dbReference>
<dbReference type="Proteomes" id="UP000217758">
    <property type="component" value="Chromosome"/>
</dbReference>
<dbReference type="SUPFAM" id="SSF51735">
    <property type="entry name" value="NAD(P)-binding Rossmann-fold domains"/>
    <property type="match status" value="1"/>
</dbReference>
<comment type="pathway">
    <text evidence="2">Amino-acid biosynthesis; L-serine biosynthesis; L-serine from 3-phospho-D-glycerate: step 1/3.</text>
</comment>
<gene>
    <name evidence="14" type="primary">serA</name>
    <name evidence="14" type="ORF">SRT_04800</name>
</gene>
<dbReference type="InterPro" id="IPR045865">
    <property type="entry name" value="ACT-like_dom_sf"/>
</dbReference>
<dbReference type="Gene3D" id="3.40.50.720">
    <property type="entry name" value="NAD(P)-binding Rossmann-like Domain"/>
    <property type="match status" value="2"/>
</dbReference>
<dbReference type="GO" id="GO:0051287">
    <property type="term" value="F:NAD binding"/>
    <property type="evidence" value="ECO:0007669"/>
    <property type="project" value="InterPro"/>
</dbReference>
<dbReference type="EC" id="1.1.1.399" evidence="4"/>
<dbReference type="PROSITE" id="PS00065">
    <property type="entry name" value="D_2_HYDROXYACID_DH_1"/>
    <property type="match status" value="1"/>
</dbReference>
<evidence type="ECO:0000256" key="2">
    <source>
        <dbReference type="ARBA" id="ARBA00005216"/>
    </source>
</evidence>
<comment type="similarity">
    <text evidence="3 12">Belongs to the D-isomer specific 2-hydroxyacid dehydrogenase family.</text>
</comment>
<keyword evidence="8" id="KW-0520">NAD</keyword>
<dbReference type="InterPro" id="IPR002912">
    <property type="entry name" value="ACT_dom"/>
</dbReference>
<comment type="catalytic activity">
    <reaction evidence="11">
        <text>(2R)-3-phosphoglycerate + NAD(+) = 3-phosphooxypyruvate + NADH + H(+)</text>
        <dbReference type="Rhea" id="RHEA:12641"/>
        <dbReference type="ChEBI" id="CHEBI:15378"/>
        <dbReference type="ChEBI" id="CHEBI:18110"/>
        <dbReference type="ChEBI" id="CHEBI:57540"/>
        <dbReference type="ChEBI" id="CHEBI:57945"/>
        <dbReference type="ChEBI" id="CHEBI:58272"/>
        <dbReference type="EC" id="1.1.1.95"/>
    </reaction>
</comment>
<proteinExistence type="inferred from homology"/>
<dbReference type="EC" id="1.1.1.95" evidence="5"/>
<dbReference type="SUPFAM" id="SSF55021">
    <property type="entry name" value="ACT-like"/>
    <property type="match status" value="1"/>
</dbReference>
<dbReference type="InterPro" id="IPR029752">
    <property type="entry name" value="D-isomer_DH_CS1"/>
</dbReference>
<evidence type="ECO:0000256" key="10">
    <source>
        <dbReference type="ARBA" id="ARBA00048126"/>
    </source>
</evidence>
<keyword evidence="7 12" id="KW-0560">Oxidoreductase</keyword>
<evidence type="ECO:0000256" key="7">
    <source>
        <dbReference type="ARBA" id="ARBA00023002"/>
    </source>
</evidence>
<dbReference type="InterPro" id="IPR006140">
    <property type="entry name" value="D-isomer_DH_NAD-bd"/>
</dbReference>
<comment type="catalytic activity">
    <reaction evidence="10">
        <text>(R)-2-hydroxyglutarate + NAD(+) = 2-oxoglutarate + NADH + H(+)</text>
        <dbReference type="Rhea" id="RHEA:49612"/>
        <dbReference type="ChEBI" id="CHEBI:15378"/>
        <dbReference type="ChEBI" id="CHEBI:15801"/>
        <dbReference type="ChEBI" id="CHEBI:16810"/>
        <dbReference type="ChEBI" id="CHEBI:57540"/>
        <dbReference type="ChEBI" id="CHEBI:57945"/>
        <dbReference type="EC" id="1.1.1.399"/>
    </reaction>
</comment>
<evidence type="ECO:0000256" key="5">
    <source>
        <dbReference type="ARBA" id="ARBA00013143"/>
    </source>
</evidence>
<dbReference type="AlphaFoldDB" id="A0A1L7LHR8"/>
<evidence type="ECO:0000313" key="14">
    <source>
        <dbReference type="EMBL" id="BAQ23741.1"/>
    </source>
</evidence>
<dbReference type="SUPFAM" id="SSF52283">
    <property type="entry name" value="Formate/glycerate dehydrogenase catalytic domain-like"/>
    <property type="match status" value="1"/>
</dbReference>
<organism evidence="14 15">
    <name type="scientific">Streptococcus troglodytae</name>
    <dbReference type="NCBI Taxonomy" id="1111760"/>
    <lineage>
        <taxon>Bacteria</taxon>
        <taxon>Bacillati</taxon>
        <taxon>Bacillota</taxon>
        <taxon>Bacilli</taxon>
        <taxon>Lactobacillales</taxon>
        <taxon>Streptococcaceae</taxon>
        <taxon>Streptococcus</taxon>
    </lineage>
</organism>
<evidence type="ECO:0000256" key="11">
    <source>
        <dbReference type="ARBA" id="ARBA00048731"/>
    </source>
</evidence>
<evidence type="ECO:0000256" key="1">
    <source>
        <dbReference type="ARBA" id="ARBA00003800"/>
    </source>
</evidence>
<dbReference type="PANTHER" id="PTHR42938">
    <property type="entry name" value="FORMATE DEHYDROGENASE 1"/>
    <property type="match status" value="1"/>
</dbReference>
<dbReference type="KEGG" id="strg:SRT_04800"/>
<evidence type="ECO:0000256" key="8">
    <source>
        <dbReference type="ARBA" id="ARBA00023027"/>
    </source>
</evidence>
<dbReference type="GO" id="GO:0004617">
    <property type="term" value="F:phosphoglycerate dehydrogenase activity"/>
    <property type="evidence" value="ECO:0007669"/>
    <property type="project" value="UniProtKB-EC"/>
</dbReference>
<dbReference type="InterPro" id="IPR036291">
    <property type="entry name" value="NAD(P)-bd_dom_sf"/>
</dbReference>
<evidence type="ECO:0000313" key="15">
    <source>
        <dbReference type="Proteomes" id="UP000217758"/>
    </source>
</evidence>
<dbReference type="EMBL" id="AP014612">
    <property type="protein sequence ID" value="BAQ23741.1"/>
    <property type="molecule type" value="Genomic_DNA"/>
</dbReference>